<dbReference type="AlphaFoldDB" id="A0A7J6U5N8"/>
<feature type="transmembrane region" description="Helical" evidence="13">
    <location>
        <begin position="682"/>
        <end position="705"/>
    </location>
</feature>
<keyword evidence="2" id="KW-0813">Transport</keyword>
<dbReference type="PROSITE" id="PS00108">
    <property type="entry name" value="PROTEIN_KINASE_ST"/>
    <property type="match status" value="1"/>
</dbReference>
<dbReference type="SUPFAM" id="SSF90123">
    <property type="entry name" value="ABC transporter transmembrane region"/>
    <property type="match status" value="1"/>
</dbReference>
<dbReference type="FunFam" id="3.40.50.300:FF:000913">
    <property type="entry name" value="ABC multidrug transporter SitT"/>
    <property type="match status" value="1"/>
</dbReference>
<dbReference type="InterPro" id="IPR027417">
    <property type="entry name" value="P-loop_NTPase"/>
</dbReference>
<dbReference type="InterPro" id="IPR008271">
    <property type="entry name" value="Ser/Thr_kinase_AS"/>
</dbReference>
<dbReference type="InterPro" id="IPR039421">
    <property type="entry name" value="Type_1_exporter"/>
</dbReference>
<keyword evidence="7" id="KW-0418">Kinase</keyword>
<dbReference type="Proteomes" id="UP000574390">
    <property type="component" value="Unassembled WGS sequence"/>
</dbReference>
<dbReference type="CDD" id="cd18572">
    <property type="entry name" value="ABC_6TM_TAP"/>
    <property type="match status" value="1"/>
</dbReference>
<keyword evidence="5 13" id="KW-0812">Transmembrane</keyword>
<dbReference type="SMART" id="SM00382">
    <property type="entry name" value="AAA"/>
    <property type="match status" value="1"/>
</dbReference>
<evidence type="ECO:0000259" key="14">
    <source>
        <dbReference type="PROSITE" id="PS50011"/>
    </source>
</evidence>
<keyword evidence="19" id="KW-1185">Reference proteome</keyword>
<feature type="domain" description="ABC transporter" evidence="15">
    <location>
        <begin position="788"/>
        <end position="1033"/>
    </location>
</feature>
<evidence type="ECO:0000256" key="2">
    <source>
        <dbReference type="ARBA" id="ARBA00022448"/>
    </source>
</evidence>
<dbReference type="Pfam" id="PF00005">
    <property type="entry name" value="ABC_tran"/>
    <property type="match status" value="1"/>
</dbReference>
<dbReference type="InterPro" id="IPR011009">
    <property type="entry name" value="Kinase-like_dom_sf"/>
</dbReference>
<evidence type="ECO:0000256" key="7">
    <source>
        <dbReference type="ARBA" id="ARBA00022777"/>
    </source>
</evidence>
<dbReference type="PROSITE" id="PS50893">
    <property type="entry name" value="ABC_TRANSPORTER_2"/>
    <property type="match status" value="1"/>
</dbReference>
<feature type="transmembrane region" description="Helical" evidence="13">
    <location>
        <begin position="499"/>
        <end position="523"/>
    </location>
</feature>
<dbReference type="GO" id="GO:0016020">
    <property type="term" value="C:membrane"/>
    <property type="evidence" value="ECO:0007669"/>
    <property type="project" value="UniProtKB-SubCell"/>
</dbReference>
<evidence type="ECO:0000256" key="10">
    <source>
        <dbReference type="ARBA" id="ARBA00023136"/>
    </source>
</evidence>
<evidence type="ECO:0000313" key="20">
    <source>
        <dbReference type="Proteomes" id="UP000574390"/>
    </source>
</evidence>
<keyword evidence="4" id="KW-0808">Transferase</keyword>
<dbReference type="PANTHER" id="PTHR43394">
    <property type="entry name" value="ATP-DEPENDENT PERMEASE MDL1, MITOCHONDRIAL"/>
    <property type="match status" value="1"/>
</dbReference>
<dbReference type="PROSITE" id="PS00107">
    <property type="entry name" value="PROTEIN_KINASE_ATP"/>
    <property type="match status" value="1"/>
</dbReference>
<evidence type="ECO:0000256" key="4">
    <source>
        <dbReference type="ARBA" id="ARBA00022679"/>
    </source>
</evidence>
<dbReference type="FunFam" id="1.20.1560.10:FF:000215">
    <property type="entry name" value="ABC transporter B family member 4"/>
    <property type="match status" value="1"/>
</dbReference>
<dbReference type="EMBL" id="JABANO010026341">
    <property type="protein sequence ID" value="KAF4718704.1"/>
    <property type="molecule type" value="Genomic_DNA"/>
</dbReference>
<keyword evidence="3" id="KW-0723">Serine/threonine-protein kinase</keyword>
<keyword evidence="6 11" id="KW-0547">Nucleotide-binding</keyword>
<dbReference type="InterPro" id="IPR003439">
    <property type="entry name" value="ABC_transporter-like_ATP-bd"/>
</dbReference>
<feature type="transmembrane region" description="Helical" evidence="13">
    <location>
        <begin position="598"/>
        <end position="616"/>
    </location>
</feature>
<dbReference type="GO" id="GO:0015421">
    <property type="term" value="F:ABC-type oligopeptide transporter activity"/>
    <property type="evidence" value="ECO:0007669"/>
    <property type="project" value="TreeGrafter"/>
</dbReference>
<dbReference type="EMBL" id="JABANM010002248">
    <property type="protein sequence ID" value="KAF4752873.1"/>
    <property type="molecule type" value="Genomic_DNA"/>
</dbReference>
<dbReference type="Gene3D" id="1.20.1560.10">
    <property type="entry name" value="ABC transporter type 1, transmembrane domain"/>
    <property type="match status" value="1"/>
</dbReference>
<evidence type="ECO:0000256" key="8">
    <source>
        <dbReference type="ARBA" id="ARBA00022840"/>
    </source>
</evidence>
<keyword evidence="9 13" id="KW-1133">Transmembrane helix</keyword>
<feature type="binding site" evidence="11">
    <location>
        <position position="55"/>
    </location>
    <ligand>
        <name>ATP</name>
        <dbReference type="ChEBI" id="CHEBI:30616"/>
    </ligand>
</feature>
<name>A0A7J6U5N8_PEROL</name>
<accession>A0A7J6U5N8</accession>
<evidence type="ECO:0000256" key="6">
    <source>
        <dbReference type="ARBA" id="ARBA00022741"/>
    </source>
</evidence>
<dbReference type="PROSITE" id="PS50011">
    <property type="entry name" value="PROTEIN_KINASE_DOM"/>
    <property type="match status" value="1"/>
</dbReference>
<keyword evidence="8 11" id="KW-0067">ATP-binding</keyword>
<evidence type="ECO:0000256" key="3">
    <source>
        <dbReference type="ARBA" id="ARBA00022527"/>
    </source>
</evidence>
<comment type="caution">
    <text evidence="18">The sequence shown here is derived from an EMBL/GenBank/DDBJ whole genome shotgun (WGS) entry which is preliminary data.</text>
</comment>
<dbReference type="InterPro" id="IPR036640">
    <property type="entry name" value="ABC1_TM_sf"/>
</dbReference>
<evidence type="ECO:0000256" key="5">
    <source>
        <dbReference type="ARBA" id="ARBA00022692"/>
    </source>
</evidence>
<dbReference type="InterPro" id="IPR003593">
    <property type="entry name" value="AAA+_ATPase"/>
</dbReference>
<feature type="region of interest" description="Disordered" evidence="12">
    <location>
        <begin position="417"/>
        <end position="439"/>
    </location>
</feature>
<dbReference type="PANTHER" id="PTHR43394:SF1">
    <property type="entry name" value="ATP-BINDING CASSETTE SUB-FAMILY B MEMBER 10, MITOCHONDRIAL"/>
    <property type="match status" value="1"/>
</dbReference>
<evidence type="ECO:0000256" key="9">
    <source>
        <dbReference type="ARBA" id="ARBA00022989"/>
    </source>
</evidence>
<dbReference type="Gene3D" id="3.30.200.20">
    <property type="entry name" value="Phosphorylase Kinase, domain 1"/>
    <property type="match status" value="1"/>
</dbReference>
<comment type="subcellular location">
    <subcellularLocation>
        <location evidence="1">Membrane</location>
        <topology evidence="1">Multi-pass membrane protein</topology>
    </subcellularLocation>
</comment>
<feature type="compositionally biased region" description="Polar residues" evidence="12">
    <location>
        <begin position="425"/>
        <end position="437"/>
    </location>
</feature>
<dbReference type="GO" id="GO:0005524">
    <property type="term" value="F:ATP binding"/>
    <property type="evidence" value="ECO:0007669"/>
    <property type="project" value="UniProtKB-UniRule"/>
</dbReference>
<dbReference type="Gene3D" id="3.40.50.300">
    <property type="entry name" value="P-loop containing nucleotide triphosphate hydrolases"/>
    <property type="match status" value="1"/>
</dbReference>
<evidence type="ECO:0000313" key="18">
    <source>
        <dbReference type="EMBL" id="KAF4752873.1"/>
    </source>
</evidence>
<dbReference type="SMART" id="SM00220">
    <property type="entry name" value="S_TKc"/>
    <property type="match status" value="1"/>
</dbReference>
<dbReference type="InterPro" id="IPR011527">
    <property type="entry name" value="ABC1_TM_dom"/>
</dbReference>
<feature type="transmembrane region" description="Helical" evidence="13">
    <location>
        <begin position="572"/>
        <end position="592"/>
    </location>
</feature>
<proteinExistence type="predicted"/>
<dbReference type="PROSITE" id="PS50929">
    <property type="entry name" value="ABC_TM1F"/>
    <property type="match status" value="1"/>
</dbReference>
<sequence>MSSSSSTTTRRRRSSGGRKSVIESKYERLNRLGQGTYGTVSRCRNRSTGELVAVKALITPEEMKSKSKEGFPLVSLREIGLLSRVKHRNIVELKEVVHDKGEDTVYLVFEYCEHDIATLMDVNGVMFSEGDVKCIFVQLLQAVQYLHWVGIIHRDIKPPNLLLNNKGILKLADFGLARAFSHTVPPRDQHLTSVVVTLWYRAPELLLGQTDYTPAIDVWSCGCVLMELLLGRPLLPGMSEADQLVRIFGLLGTPRAIDWPEIQYLPHYEDLAKPLLFTTSKDTLQSFVMCTPNTQRCLDFLLRAGDLVTINVIVAVHNRLLWSIDPAQCTVDLLLLAVLRMVWRSSWSWRISLGWTAVKLIVRALELRPDEGSAHVVLAASAATIAWILSRLAISTLVARLCVPRARETEMLLQGTEEAGGAAGSSDQQPTARTSGTSREDLVHWTRLLGLARTQKTLLATGSVVLLVRLPFSISLPHFVSESIGGLMDGDVGRVKHAIILLIVCGTIDALLDFWCVFLFSLVQQRIVRDLKRDLFASLLSQPLTFFDNNSSGELMSRITSDTGQMANDLSWVFRFSIEAVVRICGVAGYMFYMSWRLALLTTCIVPVNSVLNVYYGKWMQKNAVEVQDTLASANSNANEVLGSVRTVKAFNSEEKEYGRFAENLENYYNLQVKQAIVRSGYYMIISTFLMNMVVQAAVLSYGGWLCVEGVMAVERLVGFMLYRSQFQEWFNMLLSSYSDLVRGAGASTRVFNLLDRRQPFCHLSDSTDGVAGSRAMELAGRRWRGEVKLKNVSFVYPSRPSSFVLRNLSLTAPGGECTCLVGESGAGKSTIFLLLQRLYQCPSGRIFIDGVDVNTIPTRLLRRKLLGLVGQEPVLFRGSIRTNVLYGVDNGGREDGDDGDHRLQTALKIGHCMGFVGQLPGGVDCEVGERAVQLSGGQKQRLAIARAVAMDPRILLLDEATSALDSESERQVQEALDEAMVGRTTLSITHRVLSAARLASTVVVLDKGRVIETGRPNELLKDKKSAFKLLLDRQQCLPAS</sequence>
<dbReference type="Pfam" id="PF00069">
    <property type="entry name" value="Pkinase"/>
    <property type="match status" value="1"/>
</dbReference>
<feature type="domain" description="ABC transmembrane type-1" evidence="16">
    <location>
        <begin position="472"/>
        <end position="743"/>
    </location>
</feature>
<protein>
    <recommendedName>
        <fullName evidence="21">ATP-binding cassette sub- B member 7, mitochondrial</fullName>
    </recommendedName>
</protein>
<feature type="domain" description="Protein kinase" evidence="14">
    <location>
        <begin position="26"/>
        <end position="320"/>
    </location>
</feature>
<dbReference type="InterPro" id="IPR017871">
    <property type="entry name" value="ABC_transporter-like_CS"/>
</dbReference>
<evidence type="ECO:0000313" key="19">
    <source>
        <dbReference type="Proteomes" id="UP000553632"/>
    </source>
</evidence>
<keyword evidence="10 13" id="KW-0472">Membrane</keyword>
<dbReference type="SUPFAM" id="SSF56112">
    <property type="entry name" value="Protein kinase-like (PK-like)"/>
    <property type="match status" value="1"/>
</dbReference>
<dbReference type="SUPFAM" id="SSF52540">
    <property type="entry name" value="P-loop containing nucleoside triphosphate hydrolases"/>
    <property type="match status" value="1"/>
</dbReference>
<dbReference type="InterPro" id="IPR017441">
    <property type="entry name" value="Protein_kinase_ATP_BS"/>
</dbReference>
<feature type="region of interest" description="Disordered" evidence="12">
    <location>
        <begin position="1"/>
        <end position="20"/>
    </location>
</feature>
<dbReference type="InterPro" id="IPR000719">
    <property type="entry name" value="Prot_kinase_dom"/>
</dbReference>
<dbReference type="Gene3D" id="1.10.510.10">
    <property type="entry name" value="Transferase(Phosphotransferase) domain 1"/>
    <property type="match status" value="1"/>
</dbReference>
<dbReference type="Proteomes" id="UP000553632">
    <property type="component" value="Unassembled WGS sequence"/>
</dbReference>
<dbReference type="FunFam" id="1.10.510.10:FF:000624">
    <property type="entry name" value="Mitogen-activated protein kinase"/>
    <property type="match status" value="1"/>
</dbReference>
<organism evidence="18 20">
    <name type="scientific">Perkinsus olseni</name>
    <name type="common">Perkinsus atlanticus</name>
    <dbReference type="NCBI Taxonomy" id="32597"/>
    <lineage>
        <taxon>Eukaryota</taxon>
        <taxon>Sar</taxon>
        <taxon>Alveolata</taxon>
        <taxon>Perkinsozoa</taxon>
        <taxon>Perkinsea</taxon>
        <taxon>Perkinsida</taxon>
        <taxon>Perkinsidae</taxon>
        <taxon>Perkinsus</taxon>
    </lineage>
</organism>
<dbReference type="GO" id="GO:0016887">
    <property type="term" value="F:ATP hydrolysis activity"/>
    <property type="evidence" value="ECO:0007669"/>
    <property type="project" value="InterPro"/>
</dbReference>
<dbReference type="GO" id="GO:0004674">
    <property type="term" value="F:protein serine/threonine kinase activity"/>
    <property type="evidence" value="ECO:0007669"/>
    <property type="project" value="UniProtKB-KW"/>
</dbReference>
<dbReference type="Pfam" id="PF00664">
    <property type="entry name" value="ABC_membrane"/>
    <property type="match status" value="1"/>
</dbReference>
<gene>
    <name evidence="18" type="ORF">FOZ62_028275</name>
    <name evidence="17" type="ORF">FOZ63_008122</name>
</gene>
<evidence type="ECO:0000256" key="13">
    <source>
        <dbReference type="SAM" id="Phobius"/>
    </source>
</evidence>
<evidence type="ECO:0000256" key="1">
    <source>
        <dbReference type="ARBA" id="ARBA00004141"/>
    </source>
</evidence>
<reference evidence="19 20" key="1">
    <citation type="submission" date="2020-04" db="EMBL/GenBank/DDBJ databases">
        <title>Perkinsus olseni comparative genomics.</title>
        <authorList>
            <person name="Bogema D.R."/>
        </authorList>
    </citation>
    <scope>NUCLEOTIDE SEQUENCE [LARGE SCALE GENOMIC DNA]</scope>
    <source>
        <strain evidence="18">ATCC PRA-205</strain>
        <strain evidence="17 19">ATCC PRA-207</strain>
    </source>
</reference>
<evidence type="ECO:0000256" key="12">
    <source>
        <dbReference type="SAM" id="MobiDB-lite"/>
    </source>
</evidence>
<evidence type="ECO:0000313" key="17">
    <source>
        <dbReference type="EMBL" id="KAF4718704.1"/>
    </source>
</evidence>
<dbReference type="PROSITE" id="PS00211">
    <property type="entry name" value="ABC_TRANSPORTER_1"/>
    <property type="match status" value="1"/>
</dbReference>
<evidence type="ECO:0000256" key="11">
    <source>
        <dbReference type="PROSITE-ProRule" id="PRU10141"/>
    </source>
</evidence>
<evidence type="ECO:0008006" key="21">
    <source>
        <dbReference type="Google" id="ProtNLM"/>
    </source>
</evidence>
<evidence type="ECO:0000259" key="16">
    <source>
        <dbReference type="PROSITE" id="PS50929"/>
    </source>
</evidence>
<evidence type="ECO:0000259" key="15">
    <source>
        <dbReference type="PROSITE" id="PS50893"/>
    </source>
</evidence>